<comment type="caution">
    <text evidence="8">The sequence shown here is derived from an EMBL/GenBank/DDBJ whole genome shotgun (WGS) entry which is preliminary data.</text>
</comment>
<evidence type="ECO:0000256" key="6">
    <source>
        <dbReference type="PIRSR" id="PIRSR002419-1"/>
    </source>
</evidence>
<evidence type="ECO:0000256" key="3">
    <source>
        <dbReference type="ARBA" id="ARBA00022692"/>
    </source>
</evidence>
<evidence type="ECO:0000256" key="2">
    <source>
        <dbReference type="ARBA" id="ARBA00006840"/>
    </source>
</evidence>
<dbReference type="InterPro" id="IPR000301">
    <property type="entry name" value="Tetraspanin_animals"/>
</dbReference>
<keyword evidence="6" id="KW-1015">Disulfide bond</keyword>
<sequence>MFFLNISILAYSLFLLLLGVKIENLLNDGYSLFIEYVGIPVAFLTTLGVFLSLAMLISFASFYCRNRLLLFPYVCLLSVLIVTQLVVGVTFYANKSRLLSLVPEILRSAESAYNRDYFANSTWNSIQQDLECCGVEHFQEWFLYFSNSSLPDSCCINYSVDCGIDAIPTDNFHKADCAGAAYRWAEQHIMATGVSFFLMLILQIICLLYSCCYLQTCYQHNSISDDF</sequence>
<evidence type="ECO:0000256" key="5">
    <source>
        <dbReference type="ARBA" id="ARBA00023136"/>
    </source>
</evidence>
<name>A0A812DHJ8_ACAPH</name>
<feature type="transmembrane region" description="Helical" evidence="7">
    <location>
        <begin position="70"/>
        <end position="93"/>
    </location>
</feature>
<keyword evidence="9" id="KW-1185">Reference proteome</keyword>
<comment type="subcellular location">
    <subcellularLocation>
        <location evidence="1 7">Membrane</location>
        <topology evidence="1 7">Multi-pass membrane protein</topology>
    </subcellularLocation>
</comment>
<dbReference type="GO" id="GO:0005886">
    <property type="term" value="C:plasma membrane"/>
    <property type="evidence" value="ECO:0007669"/>
    <property type="project" value="TreeGrafter"/>
</dbReference>
<dbReference type="Pfam" id="PF00335">
    <property type="entry name" value="Tetraspanin"/>
    <property type="match status" value="1"/>
</dbReference>
<accession>A0A812DHJ8</accession>
<evidence type="ECO:0000313" key="8">
    <source>
        <dbReference type="EMBL" id="CAE1297242.1"/>
    </source>
</evidence>
<reference evidence="8" key="1">
    <citation type="submission" date="2021-01" db="EMBL/GenBank/DDBJ databases">
        <authorList>
            <person name="Li R."/>
            <person name="Bekaert M."/>
        </authorList>
    </citation>
    <scope>NUCLEOTIDE SEQUENCE</scope>
    <source>
        <strain evidence="8">Farmed</strain>
    </source>
</reference>
<dbReference type="EMBL" id="CAHIKZ030003178">
    <property type="protein sequence ID" value="CAE1297242.1"/>
    <property type="molecule type" value="Genomic_DNA"/>
</dbReference>
<feature type="transmembrane region" description="Helical" evidence="7">
    <location>
        <begin position="189"/>
        <end position="214"/>
    </location>
</feature>
<dbReference type="OrthoDB" id="6090972at2759"/>
<feature type="transmembrane region" description="Helical" evidence="7">
    <location>
        <begin position="37"/>
        <end position="63"/>
    </location>
</feature>
<dbReference type="InterPro" id="IPR018499">
    <property type="entry name" value="Tetraspanin/Peripherin"/>
</dbReference>
<dbReference type="PANTHER" id="PTHR19282">
    <property type="entry name" value="TETRASPANIN"/>
    <property type="match status" value="1"/>
</dbReference>
<evidence type="ECO:0000256" key="4">
    <source>
        <dbReference type="ARBA" id="ARBA00022989"/>
    </source>
</evidence>
<dbReference type="PIRSF" id="PIRSF002419">
    <property type="entry name" value="Tetraspanin"/>
    <property type="match status" value="1"/>
</dbReference>
<keyword evidence="5 7" id="KW-0472">Membrane</keyword>
<comment type="caution">
    <text evidence="7">Lacks conserved residue(s) required for the propagation of feature annotation.</text>
</comment>
<gene>
    <name evidence="8" type="ORF">SPHA_51882</name>
</gene>
<keyword evidence="3 7" id="KW-0812">Transmembrane</keyword>
<dbReference type="SUPFAM" id="SSF48652">
    <property type="entry name" value="Tetraspanin"/>
    <property type="match status" value="1"/>
</dbReference>
<feature type="disulfide bond" evidence="6">
    <location>
        <begin position="132"/>
        <end position="162"/>
    </location>
</feature>
<protein>
    <recommendedName>
        <fullName evidence="7">Tetraspanin</fullName>
    </recommendedName>
</protein>
<dbReference type="Proteomes" id="UP000597762">
    <property type="component" value="Unassembled WGS sequence"/>
</dbReference>
<organism evidence="8 9">
    <name type="scientific">Acanthosepion pharaonis</name>
    <name type="common">Pharaoh cuttlefish</name>
    <name type="synonym">Sepia pharaonis</name>
    <dbReference type="NCBI Taxonomy" id="158019"/>
    <lineage>
        <taxon>Eukaryota</taxon>
        <taxon>Metazoa</taxon>
        <taxon>Spiralia</taxon>
        <taxon>Lophotrochozoa</taxon>
        <taxon>Mollusca</taxon>
        <taxon>Cephalopoda</taxon>
        <taxon>Coleoidea</taxon>
        <taxon>Decapodiformes</taxon>
        <taxon>Sepiida</taxon>
        <taxon>Sepiina</taxon>
        <taxon>Sepiidae</taxon>
        <taxon>Acanthosepion</taxon>
    </lineage>
</organism>
<proteinExistence type="inferred from homology"/>
<comment type="similarity">
    <text evidence="2 7">Belongs to the tetraspanin (TM4SF) family.</text>
</comment>
<keyword evidence="4 7" id="KW-1133">Transmembrane helix</keyword>
<dbReference type="Gene3D" id="1.10.1450.10">
    <property type="entry name" value="Tetraspanin"/>
    <property type="match status" value="1"/>
</dbReference>
<dbReference type="InterPro" id="IPR008952">
    <property type="entry name" value="Tetraspanin_EC2_sf"/>
</dbReference>
<evidence type="ECO:0000256" key="7">
    <source>
        <dbReference type="RuleBase" id="RU361218"/>
    </source>
</evidence>
<dbReference type="AlphaFoldDB" id="A0A812DHJ8"/>
<evidence type="ECO:0000313" key="9">
    <source>
        <dbReference type="Proteomes" id="UP000597762"/>
    </source>
</evidence>
<evidence type="ECO:0000256" key="1">
    <source>
        <dbReference type="ARBA" id="ARBA00004141"/>
    </source>
</evidence>
<dbReference type="PANTHER" id="PTHR19282:SF544">
    <property type="entry name" value="TETRASPANIN"/>
    <property type="match status" value="1"/>
</dbReference>